<evidence type="ECO:0000256" key="11">
    <source>
        <dbReference type="ARBA" id="ARBA00022676"/>
    </source>
</evidence>
<keyword evidence="17" id="KW-0573">Peptidoglycan synthesis</keyword>
<evidence type="ECO:0000256" key="25">
    <source>
        <dbReference type="ARBA" id="ARBA00049902"/>
    </source>
</evidence>
<reference evidence="32" key="1">
    <citation type="submission" date="2020-08" db="EMBL/GenBank/DDBJ databases">
        <title>Ramlibacter sp. USB13 16S ribosomal RNA gene genome sequencing and assembly.</title>
        <authorList>
            <person name="Kang M."/>
        </authorList>
    </citation>
    <scope>NUCLEOTIDE SEQUENCE</scope>
    <source>
        <strain evidence="32">USB13</strain>
    </source>
</reference>
<sequence length="818" mass="89364">MASDPSSEAPAPAPRPAWQRFILKFFAWTFGLAFALVLAGVTVAGVALAVAYPNLPDISELADYRPKLPLRVFSADGQLLGEFGEERRNLTPIAEIPAVMKNAVLAIEDARFYSHSGVDYKGLMRAGIANLGRAKSQGASTITMQVARNVYLSSEKTFTRKLYEVLLTFKLEHLLTKDQILEIYMNQIFLGNRAYGFAAACETYFGKPLKDITIAEAAMLAGLPKAPSAFNPVTNPSRARSRQLYIIERMEENGFITAEEADAAKKQELRVRTGLQTSAVRAEYIAETVRQLVFSQYGDEAYTRGLNVYTTVKANEQEAAYKALRKGIMDYEKRQIYRGPERFVDLPSDPKELDDAIDDALAEHPDNGDVMAAVVLEVNPKKIVAVRGNGDRFEIVGAGLEAARSGLSEKAQPKIKIRRGAIIRVMKTPKDTWEITQIPEVEGAFVALDPRDGSIHAMVGGFDFNKNKFNHVTQAWRQPGSGFKPFIYSAALEKGFSPSTIVNDSPLFFDAGVTGGQPWEPKNYDGKFEGPMPLHTALAKSKNMVSIRVLQAVGTQNAQDWVTRFGFDADKHPPYLTMALGAGSVTPMQMALGYAVFANGGYRINPWLITRITDQKGKPLVESQPPLLNESVRAIDARNAFVMDRLLQEVARSGTAARSQRDLKRPDLYGKTGTTNDSIDTWFNGFHPTLVAIVWMGYDQPRSLGDRETGGGLSLPVWINFMETALKGVPVMEPAAPEGLVNVGGEWFYEEYARGNGVASLGLNGGDAPARAPAPGGSSGEQAPGLPGDRAMQNSGGMPPVAPAPADERRSILDLFRN</sequence>
<dbReference type="RefSeq" id="WP_187077302.1">
    <property type="nucleotide sequence ID" value="NZ_JACORT010000007.1"/>
</dbReference>
<evidence type="ECO:0000256" key="27">
    <source>
        <dbReference type="SAM" id="MobiDB-lite"/>
    </source>
</evidence>
<keyword evidence="11" id="KW-0328">Glycosyltransferase</keyword>
<dbReference type="Pfam" id="PF00912">
    <property type="entry name" value="Transgly"/>
    <property type="match status" value="1"/>
</dbReference>
<feature type="compositionally biased region" description="Basic and acidic residues" evidence="27">
    <location>
        <begin position="806"/>
        <end position="818"/>
    </location>
</feature>
<dbReference type="EMBL" id="JACORT010000007">
    <property type="protein sequence ID" value="MBC5784553.1"/>
    <property type="molecule type" value="Genomic_DNA"/>
</dbReference>
<keyword evidence="15" id="KW-0133">Cell shape</keyword>
<dbReference type="InterPro" id="IPR023346">
    <property type="entry name" value="Lysozyme-like_dom_sf"/>
</dbReference>
<comment type="caution">
    <text evidence="32">The sequence shown here is derived from an EMBL/GenBank/DDBJ whole genome shotgun (WGS) entry which is preliminary data.</text>
</comment>
<dbReference type="GO" id="GO:0046677">
    <property type="term" value="P:response to antibiotic"/>
    <property type="evidence" value="ECO:0007669"/>
    <property type="project" value="UniProtKB-KW"/>
</dbReference>
<evidence type="ECO:0000259" key="29">
    <source>
        <dbReference type="Pfam" id="PF00905"/>
    </source>
</evidence>
<evidence type="ECO:0000256" key="23">
    <source>
        <dbReference type="ARBA" id="ARBA00034000"/>
    </source>
</evidence>
<dbReference type="GO" id="GO:0009002">
    <property type="term" value="F:serine-type D-Ala-D-Ala carboxypeptidase activity"/>
    <property type="evidence" value="ECO:0007669"/>
    <property type="project" value="UniProtKB-EC"/>
</dbReference>
<keyword evidence="19 28" id="KW-0472">Membrane</keyword>
<evidence type="ECO:0000256" key="4">
    <source>
        <dbReference type="ARBA" id="ARBA00007739"/>
    </source>
</evidence>
<dbReference type="InterPro" id="IPR050396">
    <property type="entry name" value="Glycosyltr_51/Transpeptidase"/>
</dbReference>
<feature type="domain" description="Penicillin-binding protein transpeptidase" evidence="29">
    <location>
        <begin position="443"/>
        <end position="678"/>
    </location>
</feature>
<dbReference type="FunFam" id="1.10.3810.10:FF:000003">
    <property type="entry name" value="Penicillin-binding protein 1a"/>
    <property type="match status" value="1"/>
</dbReference>
<evidence type="ECO:0000256" key="6">
    <source>
        <dbReference type="ARBA" id="ARBA00018638"/>
    </source>
</evidence>
<dbReference type="PANTHER" id="PTHR32282">
    <property type="entry name" value="BINDING PROTEIN TRANSPEPTIDASE, PUTATIVE-RELATED"/>
    <property type="match status" value="1"/>
</dbReference>
<keyword evidence="8" id="KW-0997">Cell inner membrane</keyword>
<evidence type="ECO:0000256" key="26">
    <source>
        <dbReference type="ARBA" id="ARBA00060592"/>
    </source>
</evidence>
<keyword evidence="13 28" id="KW-0812">Transmembrane</keyword>
<dbReference type="AlphaFoldDB" id="A0A923MSR8"/>
<dbReference type="Pfam" id="PF17092">
    <property type="entry name" value="PCB_OB"/>
    <property type="match status" value="1"/>
</dbReference>
<evidence type="ECO:0000256" key="24">
    <source>
        <dbReference type="ARBA" id="ARBA00044770"/>
    </source>
</evidence>
<organism evidence="32 33">
    <name type="scientific">Ramlibacter cellulosilyticus</name>
    <dbReference type="NCBI Taxonomy" id="2764187"/>
    <lineage>
        <taxon>Bacteria</taxon>
        <taxon>Pseudomonadati</taxon>
        <taxon>Pseudomonadota</taxon>
        <taxon>Betaproteobacteria</taxon>
        <taxon>Burkholderiales</taxon>
        <taxon>Comamonadaceae</taxon>
        <taxon>Ramlibacter</taxon>
    </lineage>
</organism>
<dbReference type="GO" id="GO:0005886">
    <property type="term" value="C:plasma membrane"/>
    <property type="evidence" value="ECO:0007669"/>
    <property type="project" value="UniProtKB-SubCell"/>
</dbReference>
<proteinExistence type="inferred from homology"/>
<evidence type="ECO:0000256" key="10">
    <source>
        <dbReference type="ARBA" id="ARBA00022670"/>
    </source>
</evidence>
<keyword evidence="10" id="KW-0645">Protease</keyword>
<keyword evidence="9" id="KW-0121">Carboxypeptidase</keyword>
<comment type="pathway">
    <text evidence="2">Cell wall biogenesis; peptidoglycan biosynthesis.</text>
</comment>
<evidence type="ECO:0000256" key="5">
    <source>
        <dbReference type="ARBA" id="ARBA00012448"/>
    </source>
</evidence>
<dbReference type="GO" id="GO:0008360">
    <property type="term" value="P:regulation of cell shape"/>
    <property type="evidence" value="ECO:0007669"/>
    <property type="project" value="UniProtKB-KW"/>
</dbReference>
<dbReference type="PANTHER" id="PTHR32282:SF27">
    <property type="entry name" value="PENICILLIN-BINDING PROTEIN 1A"/>
    <property type="match status" value="1"/>
</dbReference>
<evidence type="ECO:0000313" key="33">
    <source>
        <dbReference type="Proteomes" id="UP000608513"/>
    </source>
</evidence>
<evidence type="ECO:0000256" key="21">
    <source>
        <dbReference type="ARBA" id="ARBA00023268"/>
    </source>
</evidence>
<dbReference type="Gene3D" id="1.10.3810.10">
    <property type="entry name" value="Biosynthetic peptidoglycan transglycosylase-like"/>
    <property type="match status" value="1"/>
</dbReference>
<evidence type="ECO:0000256" key="7">
    <source>
        <dbReference type="ARBA" id="ARBA00022475"/>
    </source>
</evidence>
<dbReference type="GO" id="GO:0009252">
    <property type="term" value="P:peptidoglycan biosynthetic process"/>
    <property type="evidence" value="ECO:0007669"/>
    <property type="project" value="UniProtKB-KW"/>
</dbReference>
<dbReference type="InterPro" id="IPR012338">
    <property type="entry name" value="Beta-lactam/transpept-like"/>
</dbReference>
<feature type="domain" description="Penicillin-binding protein OB-like" evidence="31">
    <location>
        <begin position="337"/>
        <end position="441"/>
    </location>
</feature>
<accession>A0A923MSR8</accession>
<evidence type="ECO:0000256" key="8">
    <source>
        <dbReference type="ARBA" id="ARBA00022519"/>
    </source>
</evidence>
<evidence type="ECO:0000256" key="28">
    <source>
        <dbReference type="SAM" id="Phobius"/>
    </source>
</evidence>
<name>A0A923MSR8_9BURK</name>
<dbReference type="SUPFAM" id="SSF53955">
    <property type="entry name" value="Lysozyme-like"/>
    <property type="match status" value="1"/>
</dbReference>
<comment type="catalytic activity">
    <reaction evidence="25">
        <text>[GlcNAc-(1-&gt;4)-Mur2Ac(oyl-L-Ala-gamma-D-Glu-L-Lys-D-Ala-D-Ala)](n)-di-trans,octa-cis-undecaprenyl diphosphate + beta-D-GlcNAc-(1-&gt;4)-Mur2Ac(oyl-L-Ala-gamma-D-Glu-L-Lys-D-Ala-D-Ala)-di-trans,octa-cis-undecaprenyl diphosphate = [GlcNAc-(1-&gt;4)-Mur2Ac(oyl-L-Ala-gamma-D-Glu-L-Lys-D-Ala-D-Ala)](n+1)-di-trans,octa-cis-undecaprenyl diphosphate + di-trans,octa-cis-undecaprenyl diphosphate + H(+)</text>
        <dbReference type="Rhea" id="RHEA:23708"/>
        <dbReference type="Rhea" id="RHEA-COMP:9602"/>
        <dbReference type="Rhea" id="RHEA-COMP:9603"/>
        <dbReference type="ChEBI" id="CHEBI:15378"/>
        <dbReference type="ChEBI" id="CHEBI:58405"/>
        <dbReference type="ChEBI" id="CHEBI:60033"/>
        <dbReference type="ChEBI" id="CHEBI:78435"/>
        <dbReference type="EC" id="2.4.99.28"/>
    </reaction>
</comment>
<evidence type="ECO:0000256" key="9">
    <source>
        <dbReference type="ARBA" id="ARBA00022645"/>
    </source>
</evidence>
<dbReference type="GO" id="GO:0008658">
    <property type="term" value="F:penicillin binding"/>
    <property type="evidence" value="ECO:0007669"/>
    <property type="project" value="InterPro"/>
</dbReference>
<dbReference type="GO" id="GO:0006508">
    <property type="term" value="P:proteolysis"/>
    <property type="evidence" value="ECO:0007669"/>
    <property type="project" value="UniProtKB-KW"/>
</dbReference>
<dbReference type="EC" id="2.4.99.28" evidence="24"/>
<evidence type="ECO:0000256" key="13">
    <source>
        <dbReference type="ARBA" id="ARBA00022692"/>
    </source>
</evidence>
<keyword evidence="20" id="KW-0046">Antibiotic resistance</keyword>
<dbReference type="Pfam" id="PF00905">
    <property type="entry name" value="Transpeptidase"/>
    <property type="match status" value="1"/>
</dbReference>
<evidence type="ECO:0000256" key="2">
    <source>
        <dbReference type="ARBA" id="ARBA00004752"/>
    </source>
</evidence>
<dbReference type="InterPro" id="IPR031376">
    <property type="entry name" value="PCB_OB"/>
</dbReference>
<evidence type="ECO:0000256" key="12">
    <source>
        <dbReference type="ARBA" id="ARBA00022679"/>
    </source>
</evidence>
<feature type="region of interest" description="Disordered" evidence="27">
    <location>
        <begin position="764"/>
        <end position="818"/>
    </location>
</feature>
<comment type="catalytic activity">
    <reaction evidence="23">
        <text>Preferential cleavage: (Ac)2-L-Lys-D-Ala-|-D-Ala. Also transpeptidation of peptidyl-alanyl moieties that are N-acyl substituents of D-alanine.</text>
        <dbReference type="EC" id="3.4.16.4"/>
    </reaction>
</comment>
<comment type="similarity">
    <text evidence="3">In the C-terminal section; belongs to the transpeptidase family.</text>
</comment>
<protein>
    <recommendedName>
        <fullName evidence="6">Penicillin-binding protein 1A</fullName>
        <ecNumber evidence="24">2.4.99.28</ecNumber>
        <ecNumber evidence="5">3.4.16.4</ecNumber>
    </recommendedName>
</protein>
<dbReference type="NCBIfam" id="TIGR02074">
    <property type="entry name" value="PBP_1a_fam"/>
    <property type="match status" value="1"/>
</dbReference>
<feature type="domain" description="Glycosyl transferase family 51" evidence="30">
    <location>
        <begin position="77"/>
        <end position="250"/>
    </location>
</feature>
<keyword evidence="12" id="KW-0808">Transferase</keyword>
<keyword evidence="33" id="KW-1185">Reference proteome</keyword>
<dbReference type="InterPro" id="IPR001264">
    <property type="entry name" value="Glyco_trans_51"/>
</dbReference>
<keyword evidence="14" id="KW-0378">Hydrolase</keyword>
<comment type="subcellular location">
    <subcellularLocation>
        <location evidence="1">Cell inner membrane</location>
        <topology evidence="1">Single-pass type II membrane protein</topology>
    </subcellularLocation>
</comment>
<dbReference type="InterPro" id="IPR001460">
    <property type="entry name" value="PCN-bd_Tpept"/>
</dbReference>
<keyword evidence="21" id="KW-0511">Multifunctional enzyme</keyword>
<dbReference type="SUPFAM" id="SSF56601">
    <property type="entry name" value="beta-lactamase/transpeptidase-like"/>
    <property type="match status" value="1"/>
</dbReference>
<feature type="compositionally biased region" description="Low complexity" evidence="27">
    <location>
        <begin position="766"/>
        <end position="776"/>
    </location>
</feature>
<keyword evidence="7" id="KW-1003">Cell membrane</keyword>
<keyword evidence="16" id="KW-0735">Signal-anchor</keyword>
<feature type="transmembrane region" description="Helical" evidence="28">
    <location>
        <begin position="25"/>
        <end position="52"/>
    </location>
</feature>
<dbReference type="Proteomes" id="UP000608513">
    <property type="component" value="Unassembled WGS sequence"/>
</dbReference>
<evidence type="ECO:0000256" key="19">
    <source>
        <dbReference type="ARBA" id="ARBA00023136"/>
    </source>
</evidence>
<evidence type="ECO:0000256" key="20">
    <source>
        <dbReference type="ARBA" id="ARBA00023251"/>
    </source>
</evidence>
<dbReference type="GO" id="GO:0008955">
    <property type="term" value="F:peptidoglycan glycosyltransferase activity"/>
    <property type="evidence" value="ECO:0007669"/>
    <property type="project" value="UniProtKB-EC"/>
</dbReference>
<evidence type="ECO:0000256" key="1">
    <source>
        <dbReference type="ARBA" id="ARBA00004249"/>
    </source>
</evidence>
<evidence type="ECO:0000256" key="3">
    <source>
        <dbReference type="ARBA" id="ARBA00007090"/>
    </source>
</evidence>
<dbReference type="GO" id="GO:0071555">
    <property type="term" value="P:cell wall organization"/>
    <property type="evidence" value="ECO:0007669"/>
    <property type="project" value="UniProtKB-KW"/>
</dbReference>
<evidence type="ECO:0000256" key="18">
    <source>
        <dbReference type="ARBA" id="ARBA00022989"/>
    </source>
</evidence>
<evidence type="ECO:0000256" key="15">
    <source>
        <dbReference type="ARBA" id="ARBA00022960"/>
    </source>
</evidence>
<keyword evidence="18 28" id="KW-1133">Transmembrane helix</keyword>
<dbReference type="Gene3D" id="3.40.710.10">
    <property type="entry name" value="DD-peptidase/beta-lactamase superfamily"/>
    <property type="match status" value="2"/>
</dbReference>
<evidence type="ECO:0000259" key="30">
    <source>
        <dbReference type="Pfam" id="PF00912"/>
    </source>
</evidence>
<evidence type="ECO:0000256" key="14">
    <source>
        <dbReference type="ARBA" id="ARBA00022801"/>
    </source>
</evidence>
<keyword evidence="22" id="KW-0961">Cell wall biogenesis/degradation</keyword>
<gene>
    <name evidence="32" type="ORF">H8N03_16515</name>
</gene>
<dbReference type="InterPro" id="IPR036950">
    <property type="entry name" value="PBP_transglycosylase"/>
</dbReference>
<evidence type="ECO:0000256" key="16">
    <source>
        <dbReference type="ARBA" id="ARBA00022968"/>
    </source>
</evidence>
<evidence type="ECO:0000256" key="17">
    <source>
        <dbReference type="ARBA" id="ARBA00022984"/>
    </source>
</evidence>
<evidence type="ECO:0000256" key="22">
    <source>
        <dbReference type="ARBA" id="ARBA00023316"/>
    </source>
</evidence>
<evidence type="ECO:0000259" key="31">
    <source>
        <dbReference type="Pfam" id="PF17092"/>
    </source>
</evidence>
<dbReference type="GO" id="GO:0030288">
    <property type="term" value="C:outer membrane-bounded periplasmic space"/>
    <property type="evidence" value="ECO:0007669"/>
    <property type="project" value="TreeGrafter"/>
</dbReference>
<comment type="pathway">
    <text evidence="26">Glycan biosynthesis.</text>
</comment>
<comment type="similarity">
    <text evidence="4">In the N-terminal section; belongs to the glycosyltransferase 51 family.</text>
</comment>
<evidence type="ECO:0000313" key="32">
    <source>
        <dbReference type="EMBL" id="MBC5784553.1"/>
    </source>
</evidence>
<dbReference type="EC" id="3.4.16.4" evidence="5"/>